<dbReference type="AlphaFoldDB" id="A0A1E3JXB4"/>
<evidence type="ECO:0000256" key="1">
    <source>
        <dbReference type="SAM" id="Coils"/>
    </source>
</evidence>
<reference evidence="3 4" key="1">
    <citation type="submission" date="2016-06" db="EMBL/GenBank/DDBJ databases">
        <title>Evolution of pathogenesis and genome organization in the Tremellales.</title>
        <authorList>
            <person name="Cuomo C."/>
            <person name="Litvintseva A."/>
            <person name="Heitman J."/>
            <person name="Chen Y."/>
            <person name="Sun S."/>
            <person name="Springer D."/>
            <person name="Dromer F."/>
            <person name="Young S."/>
            <person name="Zeng Q."/>
            <person name="Chapman S."/>
            <person name="Gujja S."/>
            <person name="Saif S."/>
            <person name="Birren B."/>
        </authorList>
    </citation>
    <scope>NUCLEOTIDE SEQUENCE [LARGE SCALE GENOMIC DNA]</scope>
    <source>
        <strain evidence="3 4">CBS 7118</strain>
    </source>
</reference>
<keyword evidence="1" id="KW-0175">Coiled coil</keyword>
<organism evidence="3 4">
    <name type="scientific">Cryptococcus wingfieldii CBS 7118</name>
    <dbReference type="NCBI Taxonomy" id="1295528"/>
    <lineage>
        <taxon>Eukaryota</taxon>
        <taxon>Fungi</taxon>
        <taxon>Dikarya</taxon>
        <taxon>Basidiomycota</taxon>
        <taxon>Agaricomycotina</taxon>
        <taxon>Tremellomycetes</taxon>
        <taxon>Tremellales</taxon>
        <taxon>Cryptococcaceae</taxon>
        <taxon>Cryptococcus</taxon>
    </lineage>
</organism>
<evidence type="ECO:0000313" key="3">
    <source>
        <dbReference type="EMBL" id="ODO05396.1"/>
    </source>
</evidence>
<evidence type="ECO:0000256" key="2">
    <source>
        <dbReference type="SAM" id="MobiDB-lite"/>
    </source>
</evidence>
<dbReference type="RefSeq" id="XP_019034051.1">
    <property type="nucleotide sequence ID" value="XM_019174244.1"/>
</dbReference>
<feature type="coiled-coil region" evidence="1">
    <location>
        <begin position="59"/>
        <end position="121"/>
    </location>
</feature>
<accession>A0A1E3JXB4</accession>
<gene>
    <name evidence="3" type="ORF">L198_02089</name>
</gene>
<keyword evidence="4" id="KW-1185">Reference proteome</keyword>
<feature type="compositionally biased region" description="Low complexity" evidence="2">
    <location>
        <begin position="197"/>
        <end position="211"/>
    </location>
</feature>
<dbReference type="Proteomes" id="UP000094819">
    <property type="component" value="Unassembled WGS sequence"/>
</dbReference>
<feature type="compositionally biased region" description="Polar residues" evidence="2">
    <location>
        <begin position="217"/>
        <end position="232"/>
    </location>
</feature>
<sequence>MSHRSQLSSLEAQLSTATHELELATFLNKGILQTNTEYKLRIGELESENAILRTAEGKLGDMEDFLEEREKEMEDLRAEVERGEEQRERMEADVGQAIERRETAEKERDEAVRELDGERRGREYWERRYAELAVLTDQYCTQIRKARGEYAELDVFGSRGALPSVPSSLPKERGKKHIPAANGAISSSSKKPRQPNTTSSSASRPSGSKSTHPPVASSESPQYHSLQNTSSPPKRPVREAVKKRRRIAESDDEYEEEQAEEYIPSLPRGVKQEPVDQQTPSRQVQPPAQRVPFSSKSTKSRNNPTYSDPRKRTAEEILGPAAKIKVKKEPVSQRYESTEEDTDDDPL</sequence>
<name>A0A1E3JXB4_9TREE</name>
<feature type="region of interest" description="Disordered" evidence="2">
    <location>
        <begin position="159"/>
        <end position="347"/>
    </location>
</feature>
<dbReference type="OrthoDB" id="2575809at2759"/>
<proteinExistence type="predicted"/>
<feature type="compositionally biased region" description="Polar residues" evidence="2">
    <location>
        <begin position="275"/>
        <end position="306"/>
    </location>
</feature>
<protein>
    <submittedName>
        <fullName evidence="3">Uncharacterized protein</fullName>
    </submittedName>
</protein>
<comment type="caution">
    <text evidence="3">The sequence shown here is derived from an EMBL/GenBank/DDBJ whole genome shotgun (WGS) entry which is preliminary data.</text>
</comment>
<evidence type="ECO:0000313" key="4">
    <source>
        <dbReference type="Proteomes" id="UP000094819"/>
    </source>
</evidence>
<feature type="compositionally biased region" description="Acidic residues" evidence="2">
    <location>
        <begin position="250"/>
        <end position="260"/>
    </location>
</feature>
<dbReference type="EMBL" id="AWGH01000004">
    <property type="protein sequence ID" value="ODO05396.1"/>
    <property type="molecule type" value="Genomic_DNA"/>
</dbReference>
<dbReference type="GeneID" id="30191302"/>
<feature type="compositionally biased region" description="Acidic residues" evidence="2">
    <location>
        <begin position="338"/>
        <end position="347"/>
    </location>
</feature>